<keyword evidence="2" id="KW-0808">Transferase</keyword>
<evidence type="ECO:0000256" key="2">
    <source>
        <dbReference type="ARBA" id="ARBA00023315"/>
    </source>
</evidence>
<sequence>MSGVIGSWSSLGYNVLIGPTEHDYRRVTTSPNLIKVLEGEDATTDKEQPPPVIGNDVWIGANVIVLRGVTIGDGAVIGAGSIVTRDVAPYTICTGIPAKPVRSRFPTEEETEKARSVLRNHCHPSPYKGMSGFESQQR</sequence>
<gene>
    <name evidence="4" type="ORF">KP004_12060</name>
</gene>
<accession>A0ABX8JB99</accession>
<organism evidence="4 5">
    <name type="scientific">Geomonas oryzisoli</name>
    <dbReference type="NCBI Taxonomy" id="2847992"/>
    <lineage>
        <taxon>Bacteria</taxon>
        <taxon>Pseudomonadati</taxon>
        <taxon>Thermodesulfobacteriota</taxon>
        <taxon>Desulfuromonadia</taxon>
        <taxon>Geobacterales</taxon>
        <taxon>Geobacteraceae</taxon>
        <taxon>Geomonas</taxon>
    </lineage>
</organism>
<dbReference type="Proteomes" id="UP000683557">
    <property type="component" value="Chromosome"/>
</dbReference>
<dbReference type="EMBL" id="CP076723">
    <property type="protein sequence ID" value="QWV95710.1"/>
    <property type="molecule type" value="Genomic_DNA"/>
</dbReference>
<dbReference type="Pfam" id="PF00132">
    <property type="entry name" value="Hexapep"/>
    <property type="match status" value="1"/>
</dbReference>
<reference evidence="4 5" key="1">
    <citation type="submission" date="2021-06" db="EMBL/GenBank/DDBJ databases">
        <title>Gemonas diversity in paddy soil.</title>
        <authorList>
            <person name="Liu G."/>
        </authorList>
    </citation>
    <scope>NUCLEOTIDE SEQUENCE [LARGE SCALE GENOMIC DNA]</scope>
    <source>
        <strain evidence="4 5">RG10</strain>
    </source>
</reference>
<evidence type="ECO:0000256" key="3">
    <source>
        <dbReference type="SAM" id="MobiDB-lite"/>
    </source>
</evidence>
<dbReference type="InterPro" id="IPR050179">
    <property type="entry name" value="Trans_hexapeptide_repeat"/>
</dbReference>
<evidence type="ECO:0000256" key="1">
    <source>
        <dbReference type="ARBA" id="ARBA00007274"/>
    </source>
</evidence>
<comment type="similarity">
    <text evidence="1">Belongs to the transferase hexapeptide repeat family.</text>
</comment>
<dbReference type="PANTHER" id="PTHR43300">
    <property type="entry name" value="ACETYLTRANSFERASE"/>
    <property type="match status" value="1"/>
</dbReference>
<dbReference type="PROSITE" id="PS00101">
    <property type="entry name" value="HEXAPEP_TRANSFERASES"/>
    <property type="match status" value="1"/>
</dbReference>
<evidence type="ECO:0000313" key="5">
    <source>
        <dbReference type="Proteomes" id="UP000683557"/>
    </source>
</evidence>
<name>A0ABX8JB99_9BACT</name>
<dbReference type="CDD" id="cd03349">
    <property type="entry name" value="LbH_XAT"/>
    <property type="match status" value="1"/>
</dbReference>
<dbReference type="PANTHER" id="PTHR43300:SF11">
    <property type="entry name" value="ACETYLTRANSFERASE RV3034C-RELATED"/>
    <property type="match status" value="1"/>
</dbReference>
<dbReference type="InterPro" id="IPR018357">
    <property type="entry name" value="Hexapep_transf_CS"/>
</dbReference>
<dbReference type="InterPro" id="IPR001451">
    <property type="entry name" value="Hexapep"/>
</dbReference>
<keyword evidence="5" id="KW-1185">Reference proteome</keyword>
<keyword evidence="2" id="KW-0012">Acyltransferase</keyword>
<evidence type="ECO:0000313" key="4">
    <source>
        <dbReference type="EMBL" id="QWV95710.1"/>
    </source>
</evidence>
<protein>
    <submittedName>
        <fullName evidence="4">CatB-related O-acetyltransferase</fullName>
    </submittedName>
</protein>
<proteinExistence type="inferred from homology"/>
<feature type="region of interest" description="Disordered" evidence="3">
    <location>
        <begin position="103"/>
        <end position="138"/>
    </location>
</feature>